<comment type="caution">
    <text evidence="1">The sequence shown here is derived from an EMBL/GenBank/DDBJ whole genome shotgun (WGS) entry which is preliminary data.</text>
</comment>
<proteinExistence type="predicted"/>
<keyword evidence="2" id="KW-1185">Reference proteome</keyword>
<organism evidence="1 2">
    <name type="scientific">Kineosporia babensis</name>
    <dbReference type="NCBI Taxonomy" id="499548"/>
    <lineage>
        <taxon>Bacteria</taxon>
        <taxon>Bacillati</taxon>
        <taxon>Actinomycetota</taxon>
        <taxon>Actinomycetes</taxon>
        <taxon>Kineosporiales</taxon>
        <taxon>Kineosporiaceae</taxon>
        <taxon>Kineosporia</taxon>
    </lineage>
</organism>
<evidence type="ECO:0000313" key="1">
    <source>
        <dbReference type="EMBL" id="MCD5315934.1"/>
    </source>
</evidence>
<protein>
    <submittedName>
        <fullName evidence="1">Uncharacterized protein</fullName>
    </submittedName>
</protein>
<dbReference type="Pfam" id="PF20218">
    <property type="entry name" value="DUF6578"/>
    <property type="match status" value="1"/>
</dbReference>
<dbReference type="Proteomes" id="UP001138997">
    <property type="component" value="Unassembled WGS sequence"/>
</dbReference>
<dbReference type="AlphaFoldDB" id="A0A9X1NLT8"/>
<gene>
    <name evidence="1" type="ORF">LR394_34070</name>
</gene>
<accession>A0A9X1NLT8</accession>
<evidence type="ECO:0000313" key="2">
    <source>
        <dbReference type="Proteomes" id="UP001138997"/>
    </source>
</evidence>
<reference evidence="1" key="1">
    <citation type="submission" date="2021-11" db="EMBL/GenBank/DDBJ databases">
        <title>Streptomyces corallinus and Kineosporia corallina sp. nov., two new coral-derived marine actinobacteria.</title>
        <authorList>
            <person name="Buangrab K."/>
            <person name="Sutthacheep M."/>
            <person name="Yeemin T."/>
            <person name="Harunari E."/>
            <person name="Igarashi Y."/>
            <person name="Sripreechasak P."/>
            <person name="Kanchanasin P."/>
            <person name="Tanasupawat S."/>
            <person name="Phongsopitanun W."/>
        </authorList>
    </citation>
    <scope>NUCLEOTIDE SEQUENCE</scope>
    <source>
        <strain evidence="1">JCM 31032</strain>
    </source>
</reference>
<name>A0A9X1NLT8_9ACTN</name>
<dbReference type="EMBL" id="JAJOMB010000025">
    <property type="protein sequence ID" value="MCD5315934.1"/>
    <property type="molecule type" value="Genomic_DNA"/>
</dbReference>
<dbReference type="InterPro" id="IPR046485">
    <property type="entry name" value="DUF6578"/>
</dbReference>
<sequence>MSRWQLECCGDSFGVGAQVRWPVGLEEESGSEELLEVLDLGWARRVRYREDHHEVCASGVLAGTVASIDGVTCSMELMDDIARVRVPGSGLVCSVPDVAAAYPLASDGRSLVGWIIGFDAVDYEPYPQPAGPALEKPATAARLNAGALLRPLRGLAAAARQVRNGSRTE</sequence>